<dbReference type="PROSITE" id="PS50847">
    <property type="entry name" value="GRAM_POS_ANCHORING"/>
    <property type="match status" value="1"/>
</dbReference>
<keyword evidence="2" id="KW-0964">Secreted</keyword>
<evidence type="ECO:0000313" key="6">
    <source>
        <dbReference type="EMBL" id="CUW03326.1"/>
    </source>
</evidence>
<dbReference type="Pfam" id="PF00746">
    <property type="entry name" value="Gram_pos_anchor"/>
    <property type="match status" value="1"/>
</dbReference>
<protein>
    <recommendedName>
        <fullName evidence="5">Gram-positive cocci surface proteins LPxTG domain-containing protein</fullName>
    </recommendedName>
</protein>
<keyword evidence="3" id="KW-0732">Signal</keyword>
<evidence type="ECO:0000259" key="5">
    <source>
        <dbReference type="PROSITE" id="PS50847"/>
    </source>
</evidence>
<keyword evidence="9" id="KW-1185">Reference proteome</keyword>
<comment type="caution">
    <text evidence="7">The sequence shown here is derived from an EMBL/GenBank/DDBJ whole genome shotgun (WGS) entry which is preliminary data.</text>
</comment>
<dbReference type="EMBL" id="FBTB01000001">
    <property type="protein sequence ID" value="CUW03326.1"/>
    <property type="molecule type" value="Genomic_DNA"/>
</dbReference>
<dbReference type="Proteomes" id="UP000199047">
    <property type="component" value="Unassembled WGS sequence"/>
</dbReference>
<evidence type="ECO:0000256" key="4">
    <source>
        <dbReference type="ARBA" id="ARBA00023088"/>
    </source>
</evidence>
<evidence type="ECO:0000256" key="2">
    <source>
        <dbReference type="ARBA" id="ARBA00022525"/>
    </source>
</evidence>
<keyword evidence="4" id="KW-0572">Peptidoglycan-anchor</keyword>
<dbReference type="InterPro" id="IPR019931">
    <property type="entry name" value="LPXTG_anchor"/>
</dbReference>
<reference evidence="8 9" key="1">
    <citation type="submission" date="2015-12" db="EMBL/GenBank/DDBJ databases">
        <authorList>
            <person name="Andreevskaya M."/>
        </authorList>
    </citation>
    <scope>NUCLEOTIDE SEQUENCE [LARGE SCALE GENOMIC DNA]</scope>
    <source>
        <strain evidence="6 9">KSL4-2</strain>
        <strain evidence="7 8">PL111</strain>
    </source>
</reference>
<sequence length="65" mass="6831">MSTSESMSESLVQSSFKTQKVSKDSVLPSTGINSNNSNNISALLGLGVLSTAAIIKKSKKNKNTK</sequence>
<organism evidence="7 8">
    <name type="scientific">Leuconostoc inhae</name>
    <dbReference type="NCBI Taxonomy" id="178001"/>
    <lineage>
        <taxon>Bacteria</taxon>
        <taxon>Bacillati</taxon>
        <taxon>Bacillota</taxon>
        <taxon>Bacilli</taxon>
        <taxon>Lactobacillales</taxon>
        <taxon>Lactobacillaceae</taxon>
        <taxon>Leuconostoc</taxon>
    </lineage>
</organism>
<dbReference type="Proteomes" id="UP000198868">
    <property type="component" value="Unassembled WGS sequence"/>
</dbReference>
<name>A0AAN2QU86_9LACO</name>
<dbReference type="RefSeq" id="WP_089930363.1">
    <property type="nucleotide sequence ID" value="NZ_FBSX01000023.1"/>
</dbReference>
<dbReference type="AlphaFoldDB" id="A0AAN2QU86"/>
<keyword evidence="1" id="KW-0134">Cell wall</keyword>
<evidence type="ECO:0000313" key="7">
    <source>
        <dbReference type="EMBL" id="CUW07892.1"/>
    </source>
</evidence>
<gene>
    <name evidence="6" type="ORF">KSL4_0746</name>
    <name evidence="7" type="ORF">PL111_2020</name>
</gene>
<dbReference type="EMBL" id="FBTU01000011">
    <property type="protein sequence ID" value="CUW07892.1"/>
    <property type="molecule type" value="Genomic_DNA"/>
</dbReference>
<accession>A0AAN2QU86</accession>
<evidence type="ECO:0000313" key="9">
    <source>
        <dbReference type="Proteomes" id="UP000199047"/>
    </source>
</evidence>
<feature type="domain" description="Gram-positive cocci surface proteins LPxTG" evidence="5">
    <location>
        <begin position="27"/>
        <end position="65"/>
    </location>
</feature>
<evidence type="ECO:0000256" key="3">
    <source>
        <dbReference type="ARBA" id="ARBA00022729"/>
    </source>
</evidence>
<evidence type="ECO:0000313" key="8">
    <source>
        <dbReference type="Proteomes" id="UP000198868"/>
    </source>
</evidence>
<proteinExistence type="predicted"/>
<evidence type="ECO:0000256" key="1">
    <source>
        <dbReference type="ARBA" id="ARBA00022512"/>
    </source>
</evidence>